<evidence type="ECO:0000313" key="8">
    <source>
        <dbReference type="Proteomes" id="UP000042958"/>
    </source>
</evidence>
<organism evidence="7 8">
    <name type="scientific">Penicillium brasilianum</name>
    <dbReference type="NCBI Taxonomy" id="104259"/>
    <lineage>
        <taxon>Eukaryota</taxon>
        <taxon>Fungi</taxon>
        <taxon>Dikarya</taxon>
        <taxon>Ascomycota</taxon>
        <taxon>Pezizomycotina</taxon>
        <taxon>Eurotiomycetes</taxon>
        <taxon>Eurotiomycetidae</taxon>
        <taxon>Eurotiales</taxon>
        <taxon>Aspergillaceae</taxon>
        <taxon>Penicillium</taxon>
    </lineage>
</organism>
<protein>
    <submittedName>
        <fullName evidence="7">Putative Dynamin</fullName>
    </submittedName>
</protein>
<dbReference type="Pfam" id="PF00350">
    <property type="entry name" value="Dynamin_N"/>
    <property type="match status" value="1"/>
</dbReference>
<accession>A0A0F7VC95</accession>
<dbReference type="CDD" id="cd08771">
    <property type="entry name" value="DLP_1"/>
    <property type="match status" value="1"/>
</dbReference>
<dbReference type="FunFam" id="3.40.50.300:FF:001425">
    <property type="entry name" value="Dynamin GTPase, putative"/>
    <property type="match status" value="1"/>
</dbReference>
<dbReference type="GO" id="GO:0005874">
    <property type="term" value="C:microtubule"/>
    <property type="evidence" value="ECO:0007669"/>
    <property type="project" value="TreeGrafter"/>
</dbReference>
<feature type="domain" description="Dynamin-type G" evidence="6">
    <location>
        <begin position="35"/>
        <end position="325"/>
    </location>
</feature>
<evidence type="ECO:0000259" key="5">
    <source>
        <dbReference type="PROSITE" id="PS51388"/>
    </source>
</evidence>
<dbReference type="Pfam" id="PF01031">
    <property type="entry name" value="Dynamin_M"/>
    <property type="match status" value="1"/>
</dbReference>
<proteinExistence type="predicted"/>
<dbReference type="AlphaFoldDB" id="A0A0F7VC95"/>
<dbReference type="GO" id="GO:0005525">
    <property type="term" value="F:GTP binding"/>
    <property type="evidence" value="ECO:0007669"/>
    <property type="project" value="InterPro"/>
</dbReference>
<dbReference type="PANTHER" id="PTHR11566:SF215">
    <property type="entry name" value="DYNAMIN GTPASE"/>
    <property type="match status" value="1"/>
</dbReference>
<dbReference type="InterPro" id="IPR027417">
    <property type="entry name" value="P-loop_NTPase"/>
</dbReference>
<evidence type="ECO:0000256" key="2">
    <source>
        <dbReference type="ARBA" id="ARBA00023134"/>
    </source>
</evidence>
<dbReference type="PRINTS" id="PR00195">
    <property type="entry name" value="DYNAMIN"/>
</dbReference>
<keyword evidence="3" id="KW-0175">Coiled coil</keyword>
<feature type="coiled-coil region" evidence="3">
    <location>
        <begin position="706"/>
        <end position="733"/>
    </location>
</feature>
<name>A0A0F7VC95_PENBI</name>
<reference evidence="8" key="1">
    <citation type="journal article" date="2015" name="Genome Announc.">
        <title>Draft genome sequence of the fungus Penicillium brasilianum MG11.</title>
        <authorList>
            <person name="Horn F."/>
            <person name="Linde J."/>
            <person name="Mattern D.J."/>
            <person name="Walther G."/>
            <person name="Guthke R."/>
            <person name="Brakhage A.A."/>
            <person name="Valiante V."/>
        </authorList>
    </citation>
    <scope>NUCLEOTIDE SEQUENCE [LARGE SCALE GENOMIC DNA]</scope>
    <source>
        <strain evidence="8">MG11</strain>
    </source>
</reference>
<keyword evidence="8" id="KW-1185">Reference proteome</keyword>
<dbReference type="GO" id="GO:0000266">
    <property type="term" value="P:mitochondrial fission"/>
    <property type="evidence" value="ECO:0007669"/>
    <property type="project" value="TreeGrafter"/>
</dbReference>
<dbReference type="GO" id="GO:0006897">
    <property type="term" value="P:endocytosis"/>
    <property type="evidence" value="ECO:0007669"/>
    <property type="project" value="TreeGrafter"/>
</dbReference>
<dbReference type="GO" id="GO:0048312">
    <property type="term" value="P:intracellular distribution of mitochondria"/>
    <property type="evidence" value="ECO:0007669"/>
    <property type="project" value="TreeGrafter"/>
</dbReference>
<dbReference type="SUPFAM" id="SSF52540">
    <property type="entry name" value="P-loop containing nucleoside triphosphate hydrolases"/>
    <property type="match status" value="1"/>
</dbReference>
<dbReference type="InterPro" id="IPR045063">
    <property type="entry name" value="Dynamin_N"/>
</dbReference>
<dbReference type="PROSITE" id="PS51718">
    <property type="entry name" value="G_DYNAMIN_2"/>
    <property type="match status" value="1"/>
</dbReference>
<dbReference type="PANTHER" id="PTHR11566">
    <property type="entry name" value="DYNAMIN"/>
    <property type="match status" value="1"/>
</dbReference>
<feature type="region of interest" description="Disordered" evidence="4">
    <location>
        <begin position="419"/>
        <end position="446"/>
    </location>
</feature>
<dbReference type="PROSITE" id="PS51388">
    <property type="entry name" value="GED"/>
    <property type="match status" value="1"/>
</dbReference>
<keyword evidence="2" id="KW-0342">GTP-binding</keyword>
<feature type="domain" description="GED" evidence="5">
    <location>
        <begin position="651"/>
        <end position="738"/>
    </location>
</feature>
<feature type="compositionally biased region" description="Low complexity" evidence="4">
    <location>
        <begin position="428"/>
        <end position="440"/>
    </location>
</feature>
<evidence type="ECO:0000256" key="4">
    <source>
        <dbReference type="SAM" id="MobiDB-lite"/>
    </source>
</evidence>
<dbReference type="Gene3D" id="3.40.50.300">
    <property type="entry name" value="P-loop containing nucleotide triphosphate hydrolases"/>
    <property type="match status" value="1"/>
</dbReference>
<dbReference type="InterPro" id="IPR022812">
    <property type="entry name" value="Dynamin"/>
</dbReference>
<dbReference type="GO" id="GO:0016559">
    <property type="term" value="P:peroxisome fission"/>
    <property type="evidence" value="ECO:0007669"/>
    <property type="project" value="TreeGrafter"/>
</dbReference>
<sequence>MTVKEEARVLASTMLADPSLLEKIDKLFACNVGEYIDLPQLVVVGDQSSGKSSVLEGLTKLKFPRNAGLCTRFATQIIFRRDPSLKMRKLTGSIISTTREDGKENASWTISDIETLNETEFENMMTEVHLAMGLSTAMEDNLPTFSSDVLRLEIHGPHENHLSVIDVPGIFKTTTPGLTSKSDITLVRDMVLNYMRNPRSIMLVVVPANVDIATQEIIEISRELDPDGIRTLRILTKPDLVDKGAEDKIIELVEGKQESQELGWVVVRNLGQKDLQDPSKNRDIEEEVFRSSPPWNRLSSDNYGIEALRVRLQALLASNVRREFPSVRSEVSKRLKECKRALESLGEERGTPEQQSKFLLEIVSRFQRFTENALHTNYGSQDAFDEEPDLRLATLVANRNAQFSDDFSTYGHAYSFKSHEHDDDSEVKSTAPKTSPSSSVGGIFGDVDDNREVEEQERKFVPSRKLSVCSDIQDILYDCVQIQDSVAHGILHWIENLYRESRGFEIGTFNSAILSSVLKKQSTKWPSLAEGYICDIVSIVHIFTTKALNISCGDQRLGQNILSFLMDDLIEKYRQALSMTDFLLRIERDGTPMTLNHYLNSNLQKCRQERISSEVKELSFTVNYDDCSKGECVRVSDLTRTHHMSNLQQTIQDIHDILKSYYKVARKRFVDNMCMQAADYYLVTGPAAPMKLFSPSWVYNLSHEQLDQIAGEEAAVRRKRRQLQKQVKELETGRKILL</sequence>
<keyword evidence="1" id="KW-0547">Nucleotide-binding</keyword>
<evidence type="ECO:0000256" key="1">
    <source>
        <dbReference type="ARBA" id="ARBA00022741"/>
    </source>
</evidence>
<dbReference type="GO" id="GO:0008017">
    <property type="term" value="F:microtubule binding"/>
    <property type="evidence" value="ECO:0007669"/>
    <property type="project" value="TreeGrafter"/>
</dbReference>
<gene>
    <name evidence="7" type="ORF">PMG11_04288</name>
</gene>
<dbReference type="STRING" id="104259.A0A0F7VC95"/>
<dbReference type="GO" id="GO:0003924">
    <property type="term" value="F:GTPase activity"/>
    <property type="evidence" value="ECO:0007669"/>
    <property type="project" value="InterPro"/>
</dbReference>
<dbReference type="SMART" id="SM00053">
    <property type="entry name" value="DYNc"/>
    <property type="match status" value="1"/>
</dbReference>
<dbReference type="InterPro" id="IPR030381">
    <property type="entry name" value="G_DYNAMIN_dom"/>
</dbReference>
<dbReference type="GO" id="GO:0005739">
    <property type="term" value="C:mitochondrion"/>
    <property type="evidence" value="ECO:0007669"/>
    <property type="project" value="TreeGrafter"/>
</dbReference>
<evidence type="ECO:0000313" key="7">
    <source>
        <dbReference type="EMBL" id="CEO59618.1"/>
    </source>
</evidence>
<dbReference type="InterPro" id="IPR000375">
    <property type="entry name" value="Dynamin_stalk"/>
</dbReference>
<dbReference type="EMBL" id="CDHK01000003">
    <property type="protein sequence ID" value="CEO59618.1"/>
    <property type="molecule type" value="Genomic_DNA"/>
</dbReference>
<dbReference type="InterPro" id="IPR001401">
    <property type="entry name" value="Dynamin_GTPase"/>
</dbReference>
<evidence type="ECO:0000259" key="6">
    <source>
        <dbReference type="PROSITE" id="PS51718"/>
    </source>
</evidence>
<dbReference type="Proteomes" id="UP000042958">
    <property type="component" value="Unassembled WGS sequence"/>
</dbReference>
<dbReference type="GO" id="GO:0016020">
    <property type="term" value="C:membrane"/>
    <property type="evidence" value="ECO:0007669"/>
    <property type="project" value="TreeGrafter"/>
</dbReference>
<evidence type="ECO:0000256" key="3">
    <source>
        <dbReference type="SAM" id="Coils"/>
    </source>
</evidence>
<dbReference type="InterPro" id="IPR020850">
    <property type="entry name" value="GED_dom"/>
</dbReference>
<dbReference type="OrthoDB" id="415706at2759"/>